<evidence type="ECO:0000256" key="4">
    <source>
        <dbReference type="ARBA" id="ARBA00022723"/>
    </source>
</evidence>
<feature type="domain" description="Peptidase M43 pregnancy-associated plasma-A" evidence="11">
    <location>
        <begin position="185"/>
        <end position="266"/>
    </location>
</feature>
<comment type="caution">
    <text evidence="12">The sequence shown here is derived from an EMBL/GenBank/DDBJ whole genome shotgun (WGS) entry which is preliminary data.</text>
</comment>
<dbReference type="PANTHER" id="PTHR47466:SF1">
    <property type="entry name" value="METALLOPROTEASE MEP1 (AFU_ORTHOLOGUE AFUA_1G07730)-RELATED"/>
    <property type="match status" value="1"/>
</dbReference>
<keyword evidence="5" id="KW-0732">Signal</keyword>
<keyword evidence="4" id="KW-0479">Metal-binding</keyword>
<keyword evidence="8" id="KW-0482">Metalloprotease</keyword>
<comment type="function">
    <text evidence="1">Secreted metalloproteinase that allows assimilation of proteinaceous substrates.</text>
</comment>
<name>A0A1B5KZ40_USTVR</name>
<dbReference type="SUPFAM" id="SSF55486">
    <property type="entry name" value="Metalloproteases ('zincins'), catalytic domain"/>
    <property type="match status" value="1"/>
</dbReference>
<evidence type="ECO:0000256" key="7">
    <source>
        <dbReference type="ARBA" id="ARBA00022833"/>
    </source>
</evidence>
<dbReference type="PANTHER" id="PTHR47466">
    <property type="match status" value="1"/>
</dbReference>
<proteinExistence type="inferred from homology"/>
<dbReference type="GO" id="GO:0006508">
    <property type="term" value="P:proteolysis"/>
    <property type="evidence" value="ECO:0007669"/>
    <property type="project" value="UniProtKB-KW"/>
</dbReference>
<evidence type="ECO:0000259" key="11">
    <source>
        <dbReference type="Pfam" id="PF05572"/>
    </source>
</evidence>
<comment type="similarity">
    <text evidence="2">Belongs to the peptidase M43B family.</text>
</comment>
<dbReference type="GO" id="GO:0008237">
    <property type="term" value="F:metallopeptidase activity"/>
    <property type="evidence" value="ECO:0007669"/>
    <property type="project" value="UniProtKB-KW"/>
</dbReference>
<evidence type="ECO:0000256" key="6">
    <source>
        <dbReference type="ARBA" id="ARBA00022801"/>
    </source>
</evidence>
<dbReference type="InterPro" id="IPR024079">
    <property type="entry name" value="MetalloPept_cat_dom_sf"/>
</dbReference>
<evidence type="ECO:0000256" key="3">
    <source>
        <dbReference type="ARBA" id="ARBA00022670"/>
    </source>
</evidence>
<dbReference type="InterPro" id="IPR008754">
    <property type="entry name" value="Peptidase_M43"/>
</dbReference>
<evidence type="ECO:0000256" key="9">
    <source>
        <dbReference type="ARBA" id="ARBA00023157"/>
    </source>
</evidence>
<evidence type="ECO:0000313" key="13">
    <source>
        <dbReference type="Proteomes" id="UP000054053"/>
    </source>
</evidence>
<feature type="compositionally biased region" description="Polar residues" evidence="10">
    <location>
        <begin position="1"/>
        <end position="13"/>
    </location>
</feature>
<sequence length="275" mass="30182">MAAVETSSSTSPVSHPANCPRTRVAVPVLQMRHEASVGGADQGRPGDAYMGTWEHGNMGTWESLVAKPRDMFSQIHVNTYVDVVTRAKGTPKDFSLVLNEDVAKAGIQFTLRDIMSRSQPDWAIGAYELEKKKAPSSGILPGRQDAFCGPGVEFRHCSRIFSTAPMRINSTSREDVVVVAAGTMGSSTNYTEGKTATHEVGPWFGLLHTFQGETCDGPGRLRRRHAPAGHSCPDKPGLDTIHNFMDYSYDACLEEFAQDQMTRMNSMHMKFRAGR</sequence>
<keyword evidence="3" id="KW-0645">Protease</keyword>
<dbReference type="AlphaFoldDB" id="A0A1B5KZ40"/>
<accession>A0A1B5KZ40</accession>
<keyword evidence="6" id="KW-0378">Hydrolase</keyword>
<dbReference type="Pfam" id="PF05572">
    <property type="entry name" value="Peptidase_M43"/>
    <property type="match status" value="1"/>
</dbReference>
<dbReference type="Proteomes" id="UP000054053">
    <property type="component" value="Unassembled WGS sequence"/>
</dbReference>
<dbReference type="Gene3D" id="3.40.390.10">
    <property type="entry name" value="Collagenase (Catalytic Domain)"/>
    <property type="match status" value="1"/>
</dbReference>
<gene>
    <name evidence="12" type="ORF">UVI_02049850</name>
</gene>
<dbReference type="EMBL" id="BBTG02000035">
    <property type="protein sequence ID" value="GAO16359.1"/>
    <property type="molecule type" value="Genomic_DNA"/>
</dbReference>
<keyword evidence="9" id="KW-1015">Disulfide bond</keyword>
<protein>
    <recommendedName>
        <fullName evidence="11">Peptidase M43 pregnancy-associated plasma-A domain-containing protein</fullName>
    </recommendedName>
</protein>
<evidence type="ECO:0000313" key="12">
    <source>
        <dbReference type="EMBL" id="GAO16359.1"/>
    </source>
</evidence>
<evidence type="ECO:0000256" key="10">
    <source>
        <dbReference type="SAM" id="MobiDB-lite"/>
    </source>
</evidence>
<dbReference type="GO" id="GO:0046872">
    <property type="term" value="F:metal ion binding"/>
    <property type="evidence" value="ECO:0007669"/>
    <property type="project" value="UniProtKB-KW"/>
</dbReference>
<organism evidence="12 13">
    <name type="scientific">Ustilaginoidea virens</name>
    <name type="common">Rice false smut fungus</name>
    <name type="synonym">Villosiclava virens</name>
    <dbReference type="NCBI Taxonomy" id="1159556"/>
    <lineage>
        <taxon>Eukaryota</taxon>
        <taxon>Fungi</taxon>
        <taxon>Dikarya</taxon>
        <taxon>Ascomycota</taxon>
        <taxon>Pezizomycotina</taxon>
        <taxon>Sordariomycetes</taxon>
        <taxon>Hypocreomycetidae</taxon>
        <taxon>Hypocreales</taxon>
        <taxon>Clavicipitaceae</taxon>
        <taxon>Ustilaginoidea</taxon>
    </lineage>
</organism>
<evidence type="ECO:0000256" key="2">
    <source>
        <dbReference type="ARBA" id="ARBA00008721"/>
    </source>
</evidence>
<evidence type="ECO:0000256" key="5">
    <source>
        <dbReference type="ARBA" id="ARBA00022729"/>
    </source>
</evidence>
<keyword evidence="7" id="KW-0862">Zinc</keyword>
<evidence type="ECO:0000256" key="1">
    <source>
        <dbReference type="ARBA" id="ARBA00003174"/>
    </source>
</evidence>
<reference evidence="13" key="1">
    <citation type="journal article" date="2016" name="Genome Announc.">
        <title>Genome sequence of Ustilaginoidea virens IPU010, a rice pathogenic fungus causing false smut.</title>
        <authorList>
            <person name="Kumagai T."/>
            <person name="Ishii T."/>
            <person name="Terai G."/>
            <person name="Umemura M."/>
            <person name="Machida M."/>
            <person name="Asai K."/>
        </authorList>
    </citation>
    <scope>NUCLEOTIDE SEQUENCE [LARGE SCALE GENOMIC DNA]</scope>
    <source>
        <strain evidence="13">IPU010</strain>
    </source>
</reference>
<evidence type="ECO:0000256" key="8">
    <source>
        <dbReference type="ARBA" id="ARBA00023049"/>
    </source>
</evidence>
<feature type="region of interest" description="Disordered" evidence="10">
    <location>
        <begin position="1"/>
        <end position="20"/>
    </location>
</feature>